<evidence type="ECO:0000313" key="3">
    <source>
        <dbReference type="Proteomes" id="UP000190092"/>
    </source>
</evidence>
<protein>
    <submittedName>
        <fullName evidence="2">Uncharacterized protein</fullName>
    </submittedName>
</protein>
<organism evidence="2 3">
    <name type="scientific">Enhydrobacter aerosaccus</name>
    <dbReference type="NCBI Taxonomy" id="225324"/>
    <lineage>
        <taxon>Bacteria</taxon>
        <taxon>Pseudomonadati</taxon>
        <taxon>Pseudomonadota</taxon>
        <taxon>Alphaproteobacteria</taxon>
        <taxon>Hyphomicrobiales</taxon>
        <taxon>Enhydrobacter</taxon>
    </lineage>
</organism>
<gene>
    <name evidence="2" type="ORF">SAMN02745126_03618</name>
</gene>
<accession>A0A1T4R678</accession>
<name>A0A1T4R678_9HYPH</name>
<dbReference type="Proteomes" id="UP000190092">
    <property type="component" value="Unassembled WGS sequence"/>
</dbReference>
<keyword evidence="3" id="KW-1185">Reference proteome</keyword>
<evidence type="ECO:0000256" key="1">
    <source>
        <dbReference type="SAM" id="MobiDB-lite"/>
    </source>
</evidence>
<dbReference type="AlphaFoldDB" id="A0A1T4R678"/>
<evidence type="ECO:0000313" key="2">
    <source>
        <dbReference type="EMBL" id="SKA11429.1"/>
    </source>
</evidence>
<sequence length="88" mass="9532">MTLGAWLELHNGAFAREQHAAVLMAEFAQALAGTDKMRAAATVSSSFDDATEPMSESGPLSTLSGLSTRSGSDFPNFCRRRFCRFVEI</sequence>
<feature type="region of interest" description="Disordered" evidence="1">
    <location>
        <begin position="48"/>
        <end position="74"/>
    </location>
</feature>
<reference evidence="3" key="1">
    <citation type="submission" date="2017-02" db="EMBL/GenBank/DDBJ databases">
        <authorList>
            <person name="Varghese N."/>
            <person name="Submissions S."/>
        </authorList>
    </citation>
    <scope>NUCLEOTIDE SEQUENCE [LARGE SCALE GENOMIC DNA]</scope>
    <source>
        <strain evidence="3">ATCC 27094</strain>
    </source>
</reference>
<feature type="compositionally biased region" description="Low complexity" evidence="1">
    <location>
        <begin position="55"/>
        <end position="72"/>
    </location>
</feature>
<dbReference type="EMBL" id="FUWJ01000004">
    <property type="protein sequence ID" value="SKA11429.1"/>
    <property type="molecule type" value="Genomic_DNA"/>
</dbReference>
<proteinExistence type="predicted"/>